<sequence>MRRTVRWQTWGGEGLEHLEIWQDADAIHADGMLIGHGSTPYALHYRLRCDAHWHCRNACLTLVGSGERLELHSDGRGNWQDGEGRPLAALRGCIDLDITATPFTNTLPIRRLGLGAGAAQTVRVAWVKVPTLDVEAVDQRYTCLQPGGRYRFEGLRNRCEYELAVDADGLVTEYPSLFRRLI</sequence>
<dbReference type="Pfam" id="PF06475">
    <property type="entry name" value="Glycolipid_bind"/>
    <property type="match status" value="1"/>
</dbReference>
<accession>A0A4R2L6P7</accession>
<name>A0A4R2L6P7_9GAMM</name>
<comment type="caution">
    <text evidence="1">The sequence shown here is derived from an EMBL/GenBank/DDBJ whole genome shotgun (WGS) entry which is preliminary data.</text>
</comment>
<dbReference type="SUPFAM" id="SSF159275">
    <property type="entry name" value="PA1994-like"/>
    <property type="match status" value="1"/>
</dbReference>
<dbReference type="EMBL" id="SLWY01000017">
    <property type="protein sequence ID" value="TCO79759.1"/>
    <property type="molecule type" value="Genomic_DNA"/>
</dbReference>
<dbReference type="OrthoDB" id="9814791at2"/>
<gene>
    <name evidence="1" type="ORF">EV699_11768</name>
</gene>
<dbReference type="RefSeq" id="WP_132544416.1">
    <property type="nucleotide sequence ID" value="NZ_SLWY01000017.1"/>
</dbReference>
<dbReference type="Proteomes" id="UP000295765">
    <property type="component" value="Unassembled WGS sequence"/>
</dbReference>
<dbReference type="InterPro" id="IPR009467">
    <property type="entry name" value="Glycolipid-bd_prot_put"/>
</dbReference>
<dbReference type="AlphaFoldDB" id="A0A4R2L6P7"/>
<proteinExistence type="predicted"/>
<reference evidence="1 2" key="1">
    <citation type="submission" date="2019-03" db="EMBL/GenBank/DDBJ databases">
        <title>Genomic Encyclopedia of Type Strains, Phase IV (KMG-IV): sequencing the most valuable type-strain genomes for metagenomic binning, comparative biology and taxonomic classification.</title>
        <authorList>
            <person name="Goeker M."/>
        </authorList>
    </citation>
    <scope>NUCLEOTIDE SEQUENCE [LARGE SCALE GENOMIC DNA]</scope>
    <source>
        <strain evidence="1 2">DSM 25287</strain>
    </source>
</reference>
<keyword evidence="2" id="KW-1185">Reference proteome</keyword>
<protein>
    <recommendedName>
        <fullName evidence="3">Glycolipid-binding protein</fullName>
    </recommendedName>
</protein>
<evidence type="ECO:0000313" key="2">
    <source>
        <dbReference type="Proteomes" id="UP000295765"/>
    </source>
</evidence>
<evidence type="ECO:0000313" key="1">
    <source>
        <dbReference type="EMBL" id="TCO79759.1"/>
    </source>
</evidence>
<organism evidence="1 2">
    <name type="scientific">Plasticicumulans lactativorans</name>
    <dbReference type="NCBI Taxonomy" id="1133106"/>
    <lineage>
        <taxon>Bacteria</taxon>
        <taxon>Pseudomonadati</taxon>
        <taxon>Pseudomonadota</taxon>
        <taxon>Gammaproteobacteria</taxon>
        <taxon>Candidatus Competibacteraceae</taxon>
        <taxon>Plasticicumulans</taxon>
    </lineage>
</organism>
<evidence type="ECO:0008006" key="3">
    <source>
        <dbReference type="Google" id="ProtNLM"/>
    </source>
</evidence>